<comment type="caution">
    <text evidence="4">The sequence shown here is derived from an EMBL/GenBank/DDBJ whole genome shotgun (WGS) entry which is preliminary data.</text>
</comment>
<proteinExistence type="predicted"/>
<dbReference type="PANTHER" id="PTHR43037:SF1">
    <property type="entry name" value="BLL1128 PROTEIN"/>
    <property type="match status" value="1"/>
</dbReference>
<gene>
    <name evidence="4" type="ORF">AB6713_01485</name>
</gene>
<dbReference type="InterPro" id="IPR050955">
    <property type="entry name" value="Plant_Biomass_Hydrol_Est"/>
</dbReference>
<dbReference type="PANTHER" id="PTHR43037">
    <property type="entry name" value="UNNAMED PRODUCT-RELATED"/>
    <property type="match status" value="1"/>
</dbReference>
<dbReference type="InterPro" id="IPR029058">
    <property type="entry name" value="AB_hydrolase_fold"/>
</dbReference>
<accession>A0ABV4HKL0</accession>
<dbReference type="RefSeq" id="WP_370563406.1">
    <property type="nucleotide sequence ID" value="NZ_JBFWIB010000003.1"/>
</dbReference>
<dbReference type="Pfam" id="PF00326">
    <property type="entry name" value="Peptidase_S9"/>
    <property type="match status" value="1"/>
</dbReference>
<name>A0ABV4HKL0_9GAMM</name>
<dbReference type="Gene3D" id="3.40.50.1820">
    <property type="entry name" value="alpha/beta hydrolase"/>
    <property type="match status" value="1"/>
</dbReference>
<keyword evidence="5" id="KW-1185">Reference proteome</keyword>
<sequence length="273" mass="29248">MTLDSPGDRAGAALAALLAASALIAPLAAYADDPAPDRGRFLERAVKVGGQRHAYRVFVPARSAGGERPPVILFLHGSGERGSDGDKPTQVGLGPHVRRHAEDFPAIVVFPQAPADTEWSDSAAIAWAALDAATAEFGGDRDRTYLTGISMGGYGTWELALAQPRRFAAIAPVCGGLVAPPQRPSLQVEAVTGEADPYTAAAQRLRDIPVWIFHGALDDVVLPEQSRRMAAALKAAGATDARYTEFPDAYHNSWDPAYATPELWQWMFAQRRH</sequence>
<evidence type="ECO:0000256" key="1">
    <source>
        <dbReference type="ARBA" id="ARBA00022729"/>
    </source>
</evidence>
<protein>
    <submittedName>
        <fullName evidence="4">Prolyl oligopeptidase family serine peptidase</fullName>
    </submittedName>
</protein>
<evidence type="ECO:0000313" key="4">
    <source>
        <dbReference type="EMBL" id="MEZ0473295.1"/>
    </source>
</evidence>
<feature type="domain" description="Peptidase S9 prolyl oligopeptidase catalytic" evidence="3">
    <location>
        <begin position="194"/>
        <end position="258"/>
    </location>
</feature>
<evidence type="ECO:0000313" key="5">
    <source>
        <dbReference type="Proteomes" id="UP001566331"/>
    </source>
</evidence>
<evidence type="ECO:0000256" key="2">
    <source>
        <dbReference type="SAM" id="SignalP"/>
    </source>
</evidence>
<keyword evidence="1 2" id="KW-0732">Signal</keyword>
<dbReference type="Proteomes" id="UP001566331">
    <property type="component" value="Unassembled WGS sequence"/>
</dbReference>
<reference evidence="4 5" key="1">
    <citation type="submission" date="2024-07" db="EMBL/GenBank/DDBJ databases">
        <title>Luteimonas salilacus sp. nov., isolated from the shore soil of Salt Lake in Tibet of China.</title>
        <authorList>
            <person name="Zhang X."/>
            <person name="Li A."/>
        </authorList>
    </citation>
    <scope>NUCLEOTIDE SEQUENCE [LARGE SCALE GENOMIC DNA]</scope>
    <source>
        <strain evidence="4 5">B3-2-R+30</strain>
    </source>
</reference>
<feature type="chain" id="PRO_5046672105" evidence="2">
    <location>
        <begin position="32"/>
        <end position="273"/>
    </location>
</feature>
<evidence type="ECO:0000259" key="3">
    <source>
        <dbReference type="Pfam" id="PF00326"/>
    </source>
</evidence>
<dbReference type="EMBL" id="JBFWIC010000001">
    <property type="protein sequence ID" value="MEZ0473295.1"/>
    <property type="molecule type" value="Genomic_DNA"/>
</dbReference>
<dbReference type="InterPro" id="IPR001375">
    <property type="entry name" value="Peptidase_S9_cat"/>
</dbReference>
<dbReference type="SUPFAM" id="SSF53474">
    <property type="entry name" value="alpha/beta-Hydrolases"/>
    <property type="match status" value="1"/>
</dbReference>
<feature type="signal peptide" evidence="2">
    <location>
        <begin position="1"/>
        <end position="31"/>
    </location>
</feature>
<organism evidence="4 5">
    <name type="scientific">Luteimonas salinilitoris</name>
    <dbReference type="NCBI Taxonomy" id="3237697"/>
    <lineage>
        <taxon>Bacteria</taxon>
        <taxon>Pseudomonadati</taxon>
        <taxon>Pseudomonadota</taxon>
        <taxon>Gammaproteobacteria</taxon>
        <taxon>Lysobacterales</taxon>
        <taxon>Lysobacteraceae</taxon>
        <taxon>Luteimonas</taxon>
    </lineage>
</organism>